<dbReference type="SMART" id="SM00271">
    <property type="entry name" value="DnaJ"/>
    <property type="match status" value="1"/>
</dbReference>
<keyword evidence="5" id="KW-0143">Chaperone</keyword>
<gene>
    <name evidence="8" type="ORF">AC812_08700</name>
</gene>
<evidence type="ECO:0000256" key="6">
    <source>
        <dbReference type="SAM" id="MobiDB-lite"/>
    </source>
</evidence>
<dbReference type="Gene3D" id="1.10.287.110">
    <property type="entry name" value="DnaJ domain"/>
    <property type="match status" value="1"/>
</dbReference>
<dbReference type="Gene3D" id="2.60.260.20">
    <property type="entry name" value="Urease metallochaperone UreE, N-terminal domain"/>
    <property type="match status" value="2"/>
</dbReference>
<dbReference type="GO" id="GO:0005737">
    <property type="term" value="C:cytoplasm"/>
    <property type="evidence" value="ECO:0007669"/>
    <property type="project" value="TreeGrafter"/>
</dbReference>
<dbReference type="STRING" id="360411.AC812_08700"/>
<comment type="caution">
    <text evidence="8">The sequence shown here is derived from an EMBL/GenBank/DDBJ whole genome shotgun (WGS) entry which is preliminary data.</text>
</comment>
<keyword evidence="1" id="KW-0479">Metal-binding</keyword>
<dbReference type="PROSITE" id="PS00636">
    <property type="entry name" value="DNAJ_1"/>
    <property type="match status" value="1"/>
</dbReference>
<name>A0A0P6Y1E1_9CHLR</name>
<evidence type="ECO:0000256" key="2">
    <source>
        <dbReference type="ARBA" id="ARBA00022737"/>
    </source>
</evidence>
<keyword evidence="2" id="KW-0677">Repeat</keyword>
<keyword evidence="3" id="KW-0863">Zinc-finger</keyword>
<dbReference type="FunFam" id="2.60.260.20:FF:000005">
    <property type="entry name" value="Chaperone protein dnaJ 1, mitochondrial"/>
    <property type="match status" value="1"/>
</dbReference>
<dbReference type="OrthoDB" id="9779889at2"/>
<dbReference type="CDD" id="cd10747">
    <property type="entry name" value="DnaJ_C"/>
    <property type="match status" value="1"/>
</dbReference>
<dbReference type="Proteomes" id="UP000050514">
    <property type="component" value="Unassembled WGS sequence"/>
</dbReference>
<dbReference type="RefSeq" id="WP_061913938.1">
    <property type="nucleotide sequence ID" value="NZ_DF967971.1"/>
</dbReference>
<dbReference type="SUPFAM" id="SSF49493">
    <property type="entry name" value="HSP40/DnaJ peptide-binding domain"/>
    <property type="match status" value="2"/>
</dbReference>
<dbReference type="PANTHER" id="PTHR43096:SF48">
    <property type="entry name" value="CHAPERONE PROTEIN DNAJ"/>
    <property type="match status" value="1"/>
</dbReference>
<dbReference type="PANTHER" id="PTHR43096">
    <property type="entry name" value="DNAJ HOMOLOG 1, MITOCHONDRIAL-RELATED"/>
    <property type="match status" value="1"/>
</dbReference>
<dbReference type="PATRIC" id="fig|360411.5.peg.2898"/>
<feature type="region of interest" description="Disordered" evidence="6">
    <location>
        <begin position="175"/>
        <end position="194"/>
    </location>
</feature>
<reference evidence="8 9" key="1">
    <citation type="submission" date="2015-07" db="EMBL/GenBank/DDBJ databases">
        <title>Draft genome of Bellilinea caldifistulae DSM 17877.</title>
        <authorList>
            <person name="Hemp J."/>
            <person name="Ward L.M."/>
            <person name="Pace L.A."/>
            <person name="Fischer W.W."/>
        </authorList>
    </citation>
    <scope>NUCLEOTIDE SEQUENCE [LARGE SCALE GENOMIC DNA]</scope>
    <source>
        <strain evidence="8 9">GOMI-1</strain>
    </source>
</reference>
<keyword evidence="9" id="KW-1185">Reference proteome</keyword>
<feature type="domain" description="J" evidence="7">
    <location>
        <begin position="5"/>
        <end position="70"/>
    </location>
</feature>
<evidence type="ECO:0000256" key="4">
    <source>
        <dbReference type="ARBA" id="ARBA00022833"/>
    </source>
</evidence>
<dbReference type="AlphaFoldDB" id="A0A0P6Y1E1"/>
<dbReference type="InterPro" id="IPR008971">
    <property type="entry name" value="HSP40/DnaJ_pept-bd"/>
</dbReference>
<evidence type="ECO:0000256" key="5">
    <source>
        <dbReference type="ARBA" id="ARBA00023186"/>
    </source>
</evidence>
<dbReference type="FunFam" id="1.10.287.110:FF:000034">
    <property type="entry name" value="Chaperone protein DnaJ"/>
    <property type="match status" value="1"/>
</dbReference>
<dbReference type="GO" id="GO:0051082">
    <property type="term" value="F:unfolded protein binding"/>
    <property type="evidence" value="ECO:0007669"/>
    <property type="project" value="InterPro"/>
</dbReference>
<dbReference type="EMBL" id="LGHJ01000014">
    <property type="protein sequence ID" value="KPL75358.1"/>
    <property type="molecule type" value="Genomic_DNA"/>
</dbReference>
<dbReference type="InterPro" id="IPR002939">
    <property type="entry name" value="DnaJ_C"/>
</dbReference>
<evidence type="ECO:0000313" key="8">
    <source>
        <dbReference type="EMBL" id="KPL75358.1"/>
    </source>
</evidence>
<dbReference type="PROSITE" id="PS50076">
    <property type="entry name" value="DNAJ_2"/>
    <property type="match status" value="1"/>
</dbReference>
<keyword evidence="4" id="KW-0862">Zinc</keyword>
<dbReference type="GO" id="GO:0008270">
    <property type="term" value="F:zinc ion binding"/>
    <property type="evidence" value="ECO:0007669"/>
    <property type="project" value="UniProtKB-KW"/>
</dbReference>
<evidence type="ECO:0000259" key="7">
    <source>
        <dbReference type="PROSITE" id="PS50076"/>
    </source>
</evidence>
<evidence type="ECO:0000313" key="9">
    <source>
        <dbReference type="Proteomes" id="UP000050514"/>
    </source>
</evidence>
<accession>A0A0P6Y1E1</accession>
<dbReference type="InterPro" id="IPR036869">
    <property type="entry name" value="J_dom_sf"/>
</dbReference>
<dbReference type="InterPro" id="IPR001623">
    <property type="entry name" value="DnaJ_domain"/>
</dbReference>
<dbReference type="PRINTS" id="PR00625">
    <property type="entry name" value="JDOMAIN"/>
</dbReference>
<dbReference type="SUPFAM" id="SSF46565">
    <property type="entry name" value="Chaperone J-domain"/>
    <property type="match status" value="1"/>
</dbReference>
<evidence type="ECO:0000256" key="1">
    <source>
        <dbReference type="ARBA" id="ARBA00022723"/>
    </source>
</evidence>
<evidence type="ECO:0000256" key="3">
    <source>
        <dbReference type="ARBA" id="ARBA00022771"/>
    </source>
</evidence>
<proteinExistence type="predicted"/>
<dbReference type="Pfam" id="PF01556">
    <property type="entry name" value="DnaJ_C"/>
    <property type="match status" value="1"/>
</dbReference>
<organism evidence="8 9">
    <name type="scientific">Bellilinea caldifistulae</name>
    <dbReference type="NCBI Taxonomy" id="360411"/>
    <lineage>
        <taxon>Bacteria</taxon>
        <taxon>Bacillati</taxon>
        <taxon>Chloroflexota</taxon>
        <taxon>Anaerolineae</taxon>
        <taxon>Anaerolineales</taxon>
        <taxon>Anaerolineaceae</taxon>
        <taxon>Bellilinea</taxon>
    </lineage>
</organism>
<dbReference type="CDD" id="cd06257">
    <property type="entry name" value="DnaJ"/>
    <property type="match status" value="1"/>
</dbReference>
<dbReference type="GO" id="GO:0042026">
    <property type="term" value="P:protein refolding"/>
    <property type="evidence" value="ECO:0007669"/>
    <property type="project" value="TreeGrafter"/>
</dbReference>
<sequence>MEYKDYYKILGVSKTASEEEIKKAYRKLAMKYHPDRNPGDKSAEEKFKEINEAYEVLGDPQKRARYDQLGESYHQWQQMGGQPGSFNWEQWFTSAPGGGRTVQVDMEDLFGGMGSFSDFFSAIFGGMGGETARRTTTGRRTRQPQAFEYPVQITLEEAYRGTTRQIQVDNRRIEGKIPPGAQTGTKVRLPGGGPIGADGQKSDLYLVIEVLPDPRFERKGNDLYTEVPVDLYTAVLGGQVRVKTMSGEVMLTIPPGTQPGQKIRLAGRGMPVLRNPQTFGDLYVTVKVQLPRQLTEEQRRLFEQLRALEKQKSAARA</sequence>
<dbReference type="InterPro" id="IPR018253">
    <property type="entry name" value="DnaJ_domain_CS"/>
</dbReference>
<dbReference type="Pfam" id="PF00226">
    <property type="entry name" value="DnaJ"/>
    <property type="match status" value="1"/>
</dbReference>
<protein>
    <recommendedName>
        <fullName evidence="7">J domain-containing protein</fullName>
    </recommendedName>
</protein>